<dbReference type="AlphaFoldDB" id="I8ADT8"/>
<comment type="caution">
    <text evidence="2">The sequence shown here is derived from an EMBL/GenBank/DDBJ whole genome shotgun (WGS) entry which is preliminary data.</text>
</comment>
<sequence length="136" mass="14918">MNNAFVKFITYDGCTVSPKYKKNVPQRYVQQIAVYCSRFHEYTAMLHFYMSIGCFLTKACAAFAAFDFLPGVKAARKLAGIGRAFGTRGIKTAVKADFKQSMTSIKTLAGNAADFGKQRVKQLGDLAKGGSKAHEI</sequence>
<evidence type="ECO:0000256" key="1">
    <source>
        <dbReference type="SAM" id="Phobius"/>
    </source>
</evidence>
<feature type="transmembrane region" description="Helical" evidence="1">
    <location>
        <begin position="48"/>
        <end position="69"/>
    </location>
</feature>
<keyword evidence="3" id="KW-1185">Reference proteome</keyword>
<name>I8ADT8_9BACL</name>
<keyword evidence="1" id="KW-0812">Transmembrane</keyword>
<organism evidence="2 3">
    <name type="scientific">Fictibacillus macauensis ZFHKF-1</name>
    <dbReference type="NCBI Taxonomy" id="1196324"/>
    <lineage>
        <taxon>Bacteria</taxon>
        <taxon>Bacillati</taxon>
        <taxon>Bacillota</taxon>
        <taxon>Bacilli</taxon>
        <taxon>Bacillales</taxon>
        <taxon>Fictibacillaceae</taxon>
        <taxon>Fictibacillus</taxon>
    </lineage>
</organism>
<proteinExistence type="predicted"/>
<reference evidence="2 3" key="1">
    <citation type="journal article" date="2012" name="J. Bacteriol.">
        <title>Genome of Bacillus macauensis ZFHKF-1, a Long-Chain-Forming Bacterium.</title>
        <authorList>
            <person name="Cai L."/>
            <person name="Zhang T."/>
        </authorList>
    </citation>
    <scope>NUCLEOTIDE SEQUENCE [LARGE SCALE GENOMIC DNA]</scope>
    <source>
        <strain evidence="2 3">ZFHKF-1</strain>
    </source>
</reference>
<dbReference type="Proteomes" id="UP000004080">
    <property type="component" value="Unassembled WGS sequence"/>
</dbReference>
<evidence type="ECO:0000313" key="3">
    <source>
        <dbReference type="Proteomes" id="UP000004080"/>
    </source>
</evidence>
<gene>
    <name evidence="2" type="ORF">A374_18880</name>
</gene>
<feature type="non-terminal residue" evidence="2">
    <location>
        <position position="136"/>
    </location>
</feature>
<accession>I8ADT8</accession>
<evidence type="ECO:0000313" key="2">
    <source>
        <dbReference type="EMBL" id="EIT83747.1"/>
    </source>
</evidence>
<keyword evidence="1" id="KW-1133">Transmembrane helix</keyword>
<dbReference type="EMBL" id="AKKV01000049">
    <property type="protein sequence ID" value="EIT83747.1"/>
    <property type="molecule type" value="Genomic_DNA"/>
</dbReference>
<keyword evidence="1" id="KW-0472">Membrane</keyword>
<protein>
    <submittedName>
        <fullName evidence="2">Uncharacterized protein</fullName>
    </submittedName>
</protein>